<evidence type="ECO:0000256" key="5">
    <source>
        <dbReference type="ARBA" id="ARBA00022908"/>
    </source>
</evidence>
<name>A0A0S8FQU6_UNCW3</name>
<dbReference type="InterPro" id="IPR002104">
    <property type="entry name" value="Integrase_catalytic"/>
</dbReference>
<dbReference type="GO" id="GO:0005737">
    <property type="term" value="C:cytoplasm"/>
    <property type="evidence" value="ECO:0007669"/>
    <property type="project" value="UniProtKB-SubCell"/>
</dbReference>
<comment type="subunit">
    <text evidence="9">Forms a cyclic heterotetrameric complex composed of two molecules of XerC and two molecules of XerD.</text>
</comment>
<dbReference type="STRING" id="1703779.AMJ83_08425"/>
<reference evidence="12 13" key="1">
    <citation type="journal article" date="2015" name="Microbiome">
        <title>Genomic resolution of linkages in carbon, nitrogen, and sulfur cycling among widespread estuary sediment bacteria.</title>
        <authorList>
            <person name="Baker B.J."/>
            <person name="Lazar C.S."/>
            <person name="Teske A.P."/>
            <person name="Dick G.J."/>
        </authorList>
    </citation>
    <scope>NUCLEOTIDE SEQUENCE [LARGE SCALE GENOMIC DNA]</scope>
    <source>
        <strain evidence="12">SM23_42</strain>
    </source>
</reference>
<evidence type="ECO:0000256" key="7">
    <source>
        <dbReference type="ARBA" id="ARBA00023172"/>
    </source>
</evidence>
<dbReference type="GO" id="GO:0006313">
    <property type="term" value="P:DNA transposition"/>
    <property type="evidence" value="ECO:0007669"/>
    <property type="project" value="UniProtKB-UniRule"/>
</dbReference>
<dbReference type="PROSITE" id="PS51900">
    <property type="entry name" value="CB"/>
    <property type="match status" value="1"/>
</dbReference>
<keyword evidence="3 9" id="KW-0132">Cell division</keyword>
<evidence type="ECO:0000256" key="2">
    <source>
        <dbReference type="ARBA" id="ARBA00022490"/>
    </source>
</evidence>
<evidence type="ECO:0000256" key="8">
    <source>
        <dbReference type="ARBA" id="ARBA00023306"/>
    </source>
</evidence>
<dbReference type="Pfam" id="PF02899">
    <property type="entry name" value="Phage_int_SAM_1"/>
    <property type="match status" value="1"/>
</dbReference>
<evidence type="ECO:0000256" key="6">
    <source>
        <dbReference type="ARBA" id="ARBA00023125"/>
    </source>
</evidence>
<keyword evidence="7 9" id="KW-0233">DNA recombination</keyword>
<dbReference type="GO" id="GO:0007059">
    <property type="term" value="P:chromosome segregation"/>
    <property type="evidence" value="ECO:0007669"/>
    <property type="project" value="UniProtKB-UniRule"/>
</dbReference>
<dbReference type="InterPro" id="IPR004107">
    <property type="entry name" value="Integrase_SAM-like_N"/>
</dbReference>
<dbReference type="GO" id="GO:0003677">
    <property type="term" value="F:DNA binding"/>
    <property type="evidence" value="ECO:0007669"/>
    <property type="project" value="UniProtKB-UniRule"/>
</dbReference>
<feature type="domain" description="Core-binding (CB)" evidence="11">
    <location>
        <begin position="1"/>
        <end position="87"/>
    </location>
</feature>
<evidence type="ECO:0000313" key="13">
    <source>
        <dbReference type="Proteomes" id="UP000051373"/>
    </source>
</evidence>
<organism evidence="12 13">
    <name type="scientific">candidate division WOR_3 bacterium SM23_42</name>
    <dbReference type="NCBI Taxonomy" id="1703779"/>
    <lineage>
        <taxon>Bacteria</taxon>
        <taxon>Bacteria division WOR-3</taxon>
    </lineage>
</organism>
<dbReference type="HAMAP" id="MF_01808">
    <property type="entry name" value="Recomb_XerC_XerD"/>
    <property type="match status" value="1"/>
</dbReference>
<evidence type="ECO:0000259" key="11">
    <source>
        <dbReference type="PROSITE" id="PS51900"/>
    </source>
</evidence>
<dbReference type="GO" id="GO:0051301">
    <property type="term" value="P:cell division"/>
    <property type="evidence" value="ECO:0007669"/>
    <property type="project" value="UniProtKB-KW"/>
</dbReference>
<feature type="active site" evidence="9">
    <location>
        <position position="263"/>
    </location>
</feature>
<evidence type="ECO:0000256" key="3">
    <source>
        <dbReference type="ARBA" id="ARBA00022618"/>
    </source>
</evidence>
<keyword evidence="5 9" id="KW-0229">DNA integration</keyword>
<dbReference type="Pfam" id="PF00589">
    <property type="entry name" value="Phage_integrase"/>
    <property type="match status" value="1"/>
</dbReference>
<comment type="subcellular location">
    <subcellularLocation>
        <location evidence="1 9">Cytoplasm</location>
    </subcellularLocation>
</comment>
<evidence type="ECO:0000256" key="1">
    <source>
        <dbReference type="ARBA" id="ARBA00004496"/>
    </source>
</evidence>
<sequence>MDAEYLSSKLVDFVCYLEKEKNYSKHTIRAYRKDIEVFLDFLHDKEISQVDGNVVSYYIAFLLKYGLDTSTVARKLSSLKSFFKTLKKIGLISDNPADVIKTPKKKKHLPGFLTYEQIEESLKIKDPRDCAIMELLYSCGLRASELTGLDVSDIDFHKEEVRVMGKGGKERILPLGRRAGEAILRYLRSRKSRQGDQRTLTALFLNYRGGRLTSRSLQRIVRKHLISVARASGTNPHILRHSFATHLLERGADLRAVQELLGHSSLSTVQIYTHLTTKRLKEIYKKAHPRAEE</sequence>
<dbReference type="InterPro" id="IPR023009">
    <property type="entry name" value="Tyrosine_recombinase_XerC/XerD"/>
</dbReference>
<feature type="domain" description="Tyr recombinase" evidence="10">
    <location>
        <begin position="108"/>
        <end position="285"/>
    </location>
</feature>
<dbReference type="AlphaFoldDB" id="A0A0S8FQU6"/>
<dbReference type="EMBL" id="LJUJ01000019">
    <property type="protein sequence ID" value="KPK63112.1"/>
    <property type="molecule type" value="Genomic_DNA"/>
</dbReference>
<dbReference type="CDD" id="cd00798">
    <property type="entry name" value="INT_XerDC_C"/>
    <property type="match status" value="1"/>
</dbReference>
<dbReference type="InterPro" id="IPR050090">
    <property type="entry name" value="Tyrosine_recombinase_XerCD"/>
</dbReference>
<dbReference type="Gene3D" id="1.10.150.130">
    <property type="match status" value="1"/>
</dbReference>
<dbReference type="NCBIfam" id="NF001399">
    <property type="entry name" value="PRK00283.1"/>
    <property type="match status" value="1"/>
</dbReference>
<comment type="similarity">
    <text evidence="9">Belongs to the 'phage' integrase family. XerC subfamily.</text>
</comment>
<keyword evidence="8 9" id="KW-0131">Cell cycle</keyword>
<dbReference type="PATRIC" id="fig|1703779.3.peg.433"/>
<gene>
    <name evidence="9" type="primary">xerC</name>
    <name evidence="12" type="ORF">AMJ83_08425</name>
</gene>
<dbReference type="InterPro" id="IPR011010">
    <property type="entry name" value="DNA_brk_join_enz"/>
</dbReference>
<feature type="active site" description="O-(3'-phospho-DNA)-tyrosine intermediate" evidence="9">
    <location>
        <position position="272"/>
    </location>
</feature>
<proteinExistence type="inferred from homology"/>
<evidence type="ECO:0000313" key="12">
    <source>
        <dbReference type="EMBL" id="KPK63112.1"/>
    </source>
</evidence>
<dbReference type="NCBIfam" id="NF040815">
    <property type="entry name" value="recomb_XerA_Arch"/>
    <property type="match status" value="1"/>
</dbReference>
<dbReference type="PANTHER" id="PTHR30349:SF77">
    <property type="entry name" value="TYROSINE RECOMBINASE XERC"/>
    <property type="match status" value="1"/>
</dbReference>
<dbReference type="SUPFAM" id="SSF56349">
    <property type="entry name" value="DNA breaking-rejoining enzymes"/>
    <property type="match status" value="1"/>
</dbReference>
<dbReference type="InterPro" id="IPR010998">
    <property type="entry name" value="Integrase_recombinase_N"/>
</dbReference>
<comment type="function">
    <text evidence="9">Site-specific tyrosine recombinase, which acts by catalyzing the cutting and rejoining of the recombining DNA molecules. The XerC-XerD complex is essential to convert dimers of the bacterial chromosome into monomers to permit their segregation at cell division. It also contributes to the segregational stability of plasmids.</text>
</comment>
<keyword evidence="2 9" id="KW-0963">Cytoplasm</keyword>
<dbReference type="PROSITE" id="PS51898">
    <property type="entry name" value="TYR_RECOMBINASE"/>
    <property type="match status" value="1"/>
</dbReference>
<evidence type="ECO:0000256" key="9">
    <source>
        <dbReference type="HAMAP-Rule" id="MF_01808"/>
    </source>
</evidence>
<dbReference type="InterPro" id="IPR044068">
    <property type="entry name" value="CB"/>
</dbReference>
<dbReference type="Proteomes" id="UP000051373">
    <property type="component" value="Unassembled WGS sequence"/>
</dbReference>
<protein>
    <recommendedName>
        <fullName evidence="9">Tyrosine recombinase XerC</fullName>
    </recommendedName>
</protein>
<evidence type="ECO:0000256" key="4">
    <source>
        <dbReference type="ARBA" id="ARBA00022829"/>
    </source>
</evidence>
<keyword evidence="6 9" id="KW-0238">DNA-binding</keyword>
<accession>A0A0S8FQU6</accession>
<dbReference type="InterPro" id="IPR013762">
    <property type="entry name" value="Integrase-like_cat_sf"/>
</dbReference>
<feature type="active site" evidence="9">
    <location>
        <position position="237"/>
    </location>
</feature>
<dbReference type="Gene3D" id="1.10.443.10">
    <property type="entry name" value="Intergrase catalytic core"/>
    <property type="match status" value="1"/>
</dbReference>
<evidence type="ECO:0000259" key="10">
    <source>
        <dbReference type="PROSITE" id="PS51898"/>
    </source>
</evidence>
<feature type="active site" evidence="9">
    <location>
        <position position="166"/>
    </location>
</feature>
<dbReference type="PANTHER" id="PTHR30349">
    <property type="entry name" value="PHAGE INTEGRASE-RELATED"/>
    <property type="match status" value="1"/>
</dbReference>
<feature type="active site" evidence="9">
    <location>
        <position position="142"/>
    </location>
</feature>
<dbReference type="GO" id="GO:0009037">
    <property type="term" value="F:tyrosine-based site-specific recombinase activity"/>
    <property type="evidence" value="ECO:0007669"/>
    <property type="project" value="UniProtKB-UniRule"/>
</dbReference>
<keyword evidence="4 9" id="KW-0159">Chromosome partition</keyword>
<feature type="active site" evidence="9">
    <location>
        <position position="240"/>
    </location>
</feature>
<comment type="caution">
    <text evidence="12">The sequence shown here is derived from an EMBL/GenBank/DDBJ whole genome shotgun (WGS) entry which is preliminary data.</text>
</comment>